<dbReference type="Pfam" id="PF03403">
    <property type="entry name" value="PAF-AH_p_II"/>
    <property type="match status" value="1"/>
</dbReference>
<name>A0AA36HMT9_9DINO</name>
<dbReference type="PANTHER" id="PTHR10272">
    <property type="entry name" value="PLATELET-ACTIVATING FACTOR ACETYLHYDROLASE"/>
    <property type="match status" value="1"/>
</dbReference>
<dbReference type="SUPFAM" id="SSF53474">
    <property type="entry name" value="alpha/beta-Hydrolases"/>
    <property type="match status" value="1"/>
</dbReference>
<dbReference type="Proteomes" id="UP001178507">
    <property type="component" value="Unassembled WGS sequence"/>
</dbReference>
<organism evidence="5 6">
    <name type="scientific">Effrenium voratum</name>
    <dbReference type="NCBI Taxonomy" id="2562239"/>
    <lineage>
        <taxon>Eukaryota</taxon>
        <taxon>Sar</taxon>
        <taxon>Alveolata</taxon>
        <taxon>Dinophyceae</taxon>
        <taxon>Suessiales</taxon>
        <taxon>Symbiodiniaceae</taxon>
        <taxon>Effrenium</taxon>
    </lineage>
</organism>
<dbReference type="EMBL" id="CAUJNA010000113">
    <property type="protein sequence ID" value="CAJ1372056.1"/>
    <property type="molecule type" value="Genomic_DNA"/>
</dbReference>
<evidence type="ECO:0000256" key="3">
    <source>
        <dbReference type="ARBA" id="ARBA00022963"/>
    </source>
</evidence>
<evidence type="ECO:0000313" key="5">
    <source>
        <dbReference type="EMBL" id="CAJ1372056.1"/>
    </source>
</evidence>
<keyword evidence="4" id="KW-0443">Lipid metabolism</keyword>
<accession>A0AA36HMT9</accession>
<keyword evidence="2" id="KW-0378">Hydrolase</keyword>
<gene>
    <name evidence="5" type="ORF">EVOR1521_LOCUS2210</name>
</gene>
<evidence type="ECO:0000256" key="4">
    <source>
        <dbReference type="ARBA" id="ARBA00023098"/>
    </source>
</evidence>
<keyword evidence="3" id="KW-0442">Lipid degradation</keyword>
<dbReference type="Gene3D" id="3.40.50.1820">
    <property type="entry name" value="alpha/beta hydrolase"/>
    <property type="match status" value="1"/>
</dbReference>
<evidence type="ECO:0000256" key="2">
    <source>
        <dbReference type="ARBA" id="ARBA00022801"/>
    </source>
</evidence>
<comment type="caution">
    <text evidence="5">The sequence shown here is derived from an EMBL/GenBank/DDBJ whole genome shotgun (WGS) entry which is preliminary data.</text>
</comment>
<reference evidence="5" key="1">
    <citation type="submission" date="2023-08" db="EMBL/GenBank/DDBJ databases">
        <authorList>
            <person name="Chen Y."/>
            <person name="Shah S."/>
            <person name="Dougan E. K."/>
            <person name="Thang M."/>
            <person name="Chan C."/>
        </authorList>
    </citation>
    <scope>NUCLEOTIDE SEQUENCE</scope>
</reference>
<keyword evidence="6" id="KW-1185">Reference proteome</keyword>
<evidence type="ECO:0000256" key="1">
    <source>
        <dbReference type="ARBA" id="ARBA00013201"/>
    </source>
</evidence>
<dbReference type="GO" id="GO:0016042">
    <property type="term" value="P:lipid catabolic process"/>
    <property type="evidence" value="ECO:0007669"/>
    <property type="project" value="UniProtKB-KW"/>
</dbReference>
<evidence type="ECO:0000313" key="6">
    <source>
        <dbReference type="Proteomes" id="UP001178507"/>
    </source>
</evidence>
<dbReference type="PANTHER" id="PTHR10272:SF0">
    <property type="entry name" value="PLATELET-ACTIVATING FACTOR ACETYLHYDROLASE"/>
    <property type="match status" value="1"/>
</dbReference>
<dbReference type="GO" id="GO:0003847">
    <property type="term" value="F:1-alkyl-2-acetylglycerophosphocholine esterase activity"/>
    <property type="evidence" value="ECO:0007669"/>
    <property type="project" value="UniProtKB-EC"/>
</dbReference>
<proteinExistence type="predicted"/>
<dbReference type="EC" id="3.1.1.47" evidence="1"/>
<dbReference type="AlphaFoldDB" id="A0AA36HMT9"/>
<protein>
    <recommendedName>
        <fullName evidence="1">1-alkyl-2-acetylglycerophosphocholine esterase</fullName>
        <ecNumber evidence="1">3.1.1.47</ecNumber>
    </recommendedName>
</protein>
<sequence length="645" mass="71595">MGKPQLRLRVPRCCSSERPRRCVALRLGLEVAARLQTRTSLRGHPEFLDGRRCRLGCRGALRALQGLQLCGAELAEALAPLAQQLDASEDLARGLGSTRRWRRCFAWQPKEPLEPPPEKPRHGHLCALLRPGGGRLRNWCADEPRFERGLGGLPEPEITFEELEPFLVAFRTEETRKEAAFRCLDLLGARAPTLGRHAQSSRYRQAFMEAFAPLSLHMRLEDDDQNRVPPHGTLPALPHREVLVRSLRKLSADPMEAVDPLVLSGLQKRFISGSLEVSEGPSVELDQSFLRRSRPELHGQHPLGCIRTRMQLTADKDIQVQVHYPGDTAAPPISDKGPLFRTEVLELLAEQIKLPRWAVRSLYKGDTQLDPPVAPAAAEAAEAEAASAAWPVAVFSSGLLGSCEMYTQFCRDVASLGWVVIALEHEDGSGVFALDTEGRKIPYVEMPKGMDIAGFRQPFLEVRTEELFKVTRALQAKNFSGQLGQVLQRADTERMILIGHSFGSASAWRFLRTAAQRNEAPGFQSALLMDLWPEVLLEADFEFTPQVPFALTVSGEWVGYPKIMAGNKRAAAHEKCQGCFHIKGTCHQWISETQMAMPNWLLRRMGAMGPGDWPSAYAATMVVVAAFLANHPVPSHDLVEPLANL</sequence>
<dbReference type="InterPro" id="IPR029058">
    <property type="entry name" value="AB_hydrolase_fold"/>
</dbReference>